<dbReference type="Gene3D" id="2.60.40.10">
    <property type="entry name" value="Immunoglobulins"/>
    <property type="match status" value="1"/>
</dbReference>
<comment type="caution">
    <text evidence="6">The sequence shown here is derived from an EMBL/GenBank/DDBJ whole genome shotgun (WGS) entry which is preliminary data.</text>
</comment>
<dbReference type="InterPro" id="IPR052577">
    <property type="entry name" value="VWA7"/>
</dbReference>
<dbReference type="PANTHER" id="PTHR14905:SF7">
    <property type="entry name" value="VON WILLEBRAND FACTOR A DOMAIN-CONTAINING PROTEIN 7"/>
    <property type="match status" value="1"/>
</dbReference>
<evidence type="ECO:0000259" key="4">
    <source>
        <dbReference type="Pfam" id="PF25106"/>
    </source>
</evidence>
<accession>A0A5D8Z436</accession>
<dbReference type="RefSeq" id="WP_425481612.1">
    <property type="nucleotide sequence ID" value="NZ_VTRV01000072.1"/>
</dbReference>
<name>A0A5D8Z436_9GAMM</name>
<evidence type="ECO:0000313" key="6">
    <source>
        <dbReference type="EMBL" id="TZF89755.1"/>
    </source>
</evidence>
<sequence length="867" mass="91305">MRVTNEQVRAMRASVYGHQKGFSPKAVEQIAKANEAVDSVATMSAAYWHSERHFTDENFLEGSRRLITLRTEVIQAVSGANRDGSKAREKLGQALHTLQDFYAHSNWVERGNTSIVGGFGKTLFQNPSRASATCPGNPNTLGPNGGGSVTSGYFVGFSVFPSDFGCSIEQLPANKCFHGNYSPNCTGINKDLDAAGAAAHHVTENPFHPRAAALANEATRTYIQGILDDLKGNDRALAALLDVKGTLGFVVDDTGSMGSSIAGVSGTINQMVAEISADPERAPDNYLLVRFGDPNVGGAMTTEDASVLQAAVAAISPDGGGDCPELSQAGLLNAVNASMPDSRLYLFSDATAKDSATVNQVIAAAQSRGVELNYGLTGSCSPIDPAYIRGAAETGGQVFRIRPDEIPKLFTVIKPQLQGNQSTIIRRRVDLGAGGTETIIAPVDTYNTGLTIALSVAENNVVAHQSVRVFRPSGVQVASTDPDVKIVTLSTGLVYAFDHADPGVWKVEVEGVGPFTASVRGNSPLAFSRFDFVQVNADIHGGYDPVAGQPTVGSTMLGEASVVGSYSTAHFSLIDEAGRVLMPLLLSQDYDSANPEHFLGETALPAVPFRISVEGTDDAGNAYRREYPALYRAQPLDVQIKGVPFVELKKDVPQTVTFTVKNLQSAQASYTVRARDDLGAVTGLVPTSLELAAGESKDVQLTLQAPAGSASGDTGRVFVTVTSNADPTLFNSAELGYSVIANASPVCESPEKPTVLWPPNNQMRDMRLADLVHVTDPDGDPVTLKLVGATQDEPPTRAPDVTGVGTDVAAVRAARAGSGDGRVYRLSYEAADRKGGTCSAAVTVHVPHDSATDVAVDSGQNYDATQE</sequence>
<organism evidence="6 7">
    <name type="scientific">Cognatilysobacter lacus</name>
    <dbReference type="NCBI Taxonomy" id="1643323"/>
    <lineage>
        <taxon>Bacteria</taxon>
        <taxon>Pseudomonadati</taxon>
        <taxon>Pseudomonadota</taxon>
        <taxon>Gammaproteobacteria</taxon>
        <taxon>Lysobacterales</taxon>
        <taxon>Lysobacteraceae</taxon>
        <taxon>Cognatilysobacter</taxon>
    </lineage>
</organism>
<dbReference type="InterPro" id="IPR036465">
    <property type="entry name" value="vWFA_dom_sf"/>
</dbReference>
<evidence type="ECO:0000259" key="5">
    <source>
        <dbReference type="Pfam" id="PF25107"/>
    </source>
</evidence>
<proteinExistence type="predicted"/>
<dbReference type="Pfam" id="PF25106">
    <property type="entry name" value="VWA_4"/>
    <property type="match status" value="1"/>
</dbReference>
<dbReference type="Pfam" id="PF25107">
    <property type="entry name" value="VWA7_N"/>
    <property type="match status" value="1"/>
</dbReference>
<dbReference type="Proteomes" id="UP000323164">
    <property type="component" value="Unassembled WGS sequence"/>
</dbReference>
<gene>
    <name evidence="6" type="ORF">FW784_08020</name>
</gene>
<evidence type="ECO:0000313" key="7">
    <source>
        <dbReference type="Proteomes" id="UP000323164"/>
    </source>
</evidence>
<feature type="domain" description="VWA7 N-terminal" evidence="5">
    <location>
        <begin position="16"/>
        <end position="230"/>
    </location>
</feature>
<reference evidence="6 7" key="1">
    <citation type="submission" date="2019-08" db="EMBL/GenBank/DDBJ databases">
        <title>Draft genome sequence of Lysobacter sp. UKS-15.</title>
        <authorList>
            <person name="Im W.-T."/>
        </authorList>
    </citation>
    <scope>NUCLEOTIDE SEQUENCE [LARGE SCALE GENOMIC DNA]</scope>
    <source>
        <strain evidence="6 7">UKS-15</strain>
    </source>
</reference>
<dbReference type="InterPro" id="IPR056862">
    <property type="entry name" value="VWA7_N"/>
</dbReference>
<dbReference type="PANTHER" id="PTHR14905">
    <property type="entry name" value="NG37"/>
    <property type="match status" value="1"/>
</dbReference>
<evidence type="ECO:0000256" key="3">
    <source>
        <dbReference type="ARBA" id="ARBA00022729"/>
    </source>
</evidence>
<keyword evidence="7" id="KW-1185">Reference proteome</keyword>
<dbReference type="EMBL" id="VTRV01000072">
    <property type="protein sequence ID" value="TZF89755.1"/>
    <property type="molecule type" value="Genomic_DNA"/>
</dbReference>
<keyword evidence="2" id="KW-0964">Secreted</keyword>
<dbReference type="Gene3D" id="3.40.50.410">
    <property type="entry name" value="von Willebrand factor, type A domain"/>
    <property type="match status" value="1"/>
</dbReference>
<protein>
    <recommendedName>
        <fullName evidence="8">VWFA domain-containing protein</fullName>
    </recommendedName>
</protein>
<feature type="domain" description="Hemicentin-1-like von Willebrand factor A" evidence="4">
    <location>
        <begin position="247"/>
        <end position="381"/>
    </location>
</feature>
<keyword evidence="3" id="KW-0732">Signal</keyword>
<evidence type="ECO:0008006" key="8">
    <source>
        <dbReference type="Google" id="ProtNLM"/>
    </source>
</evidence>
<dbReference type="AlphaFoldDB" id="A0A5D8Z436"/>
<dbReference type="InterPro" id="IPR056861">
    <property type="entry name" value="HMCN1-like_VWA"/>
</dbReference>
<evidence type="ECO:0000256" key="2">
    <source>
        <dbReference type="ARBA" id="ARBA00022525"/>
    </source>
</evidence>
<dbReference type="InterPro" id="IPR013783">
    <property type="entry name" value="Ig-like_fold"/>
</dbReference>
<comment type="subcellular location">
    <subcellularLocation>
        <location evidence="1">Secreted</location>
    </subcellularLocation>
</comment>
<evidence type="ECO:0000256" key="1">
    <source>
        <dbReference type="ARBA" id="ARBA00004613"/>
    </source>
</evidence>
<dbReference type="SUPFAM" id="SSF53300">
    <property type="entry name" value="vWA-like"/>
    <property type="match status" value="1"/>
</dbReference>